<sequence>MGICTSSPLMTKQNGSIMNFPVTKVTMVIQITGKLQEFRQPITAGEILVQHPDFFICSSEAMNVNSLVPQLAKDEMLQLGQLYFLLPVSKLQTPFSLQDMCALAVKASTALNEYCNLSTIVAESSGILTRRFKKTQECHTRDLNLRPEVFESPLPLQY</sequence>
<reference evidence="1" key="1">
    <citation type="submission" date="2023-12" db="EMBL/GenBank/DDBJ databases">
        <title>Genome assembly of Anisodus tanguticus.</title>
        <authorList>
            <person name="Wang Y.-J."/>
        </authorList>
    </citation>
    <scope>NUCLEOTIDE SEQUENCE</scope>
    <source>
        <strain evidence="1">KB-2021</strain>
        <tissue evidence="1">Leaf</tissue>
    </source>
</reference>
<gene>
    <name evidence="1" type="ORF">RND71_000236</name>
</gene>
<dbReference type="Proteomes" id="UP001291623">
    <property type="component" value="Unassembled WGS sequence"/>
</dbReference>
<evidence type="ECO:0000313" key="1">
    <source>
        <dbReference type="EMBL" id="KAK4378374.1"/>
    </source>
</evidence>
<dbReference type="EMBL" id="JAVYJV010000001">
    <property type="protein sequence ID" value="KAK4378374.1"/>
    <property type="molecule type" value="Genomic_DNA"/>
</dbReference>
<evidence type="ECO:0000313" key="2">
    <source>
        <dbReference type="Proteomes" id="UP001291623"/>
    </source>
</evidence>
<dbReference type="AlphaFoldDB" id="A0AAE1SWZ3"/>
<accession>A0AAE1SWZ3</accession>
<keyword evidence="2" id="KW-1185">Reference proteome</keyword>
<name>A0AAE1SWZ3_9SOLA</name>
<dbReference type="PANTHER" id="PTHR33052">
    <property type="entry name" value="DUF4228 DOMAIN PROTEIN-RELATED"/>
    <property type="match status" value="1"/>
</dbReference>
<dbReference type="InterPro" id="IPR025322">
    <property type="entry name" value="PADRE_dom"/>
</dbReference>
<protein>
    <submittedName>
        <fullName evidence="1">Uncharacterized protein</fullName>
    </submittedName>
</protein>
<proteinExistence type="predicted"/>
<comment type="caution">
    <text evidence="1">The sequence shown here is derived from an EMBL/GenBank/DDBJ whole genome shotgun (WGS) entry which is preliminary data.</text>
</comment>
<dbReference type="Pfam" id="PF14009">
    <property type="entry name" value="PADRE"/>
    <property type="match status" value="1"/>
</dbReference>
<organism evidence="1 2">
    <name type="scientific">Anisodus tanguticus</name>
    <dbReference type="NCBI Taxonomy" id="243964"/>
    <lineage>
        <taxon>Eukaryota</taxon>
        <taxon>Viridiplantae</taxon>
        <taxon>Streptophyta</taxon>
        <taxon>Embryophyta</taxon>
        <taxon>Tracheophyta</taxon>
        <taxon>Spermatophyta</taxon>
        <taxon>Magnoliopsida</taxon>
        <taxon>eudicotyledons</taxon>
        <taxon>Gunneridae</taxon>
        <taxon>Pentapetalae</taxon>
        <taxon>asterids</taxon>
        <taxon>lamiids</taxon>
        <taxon>Solanales</taxon>
        <taxon>Solanaceae</taxon>
        <taxon>Solanoideae</taxon>
        <taxon>Hyoscyameae</taxon>
        <taxon>Anisodus</taxon>
    </lineage>
</organism>